<evidence type="ECO:0000313" key="1">
    <source>
        <dbReference type="EMBL" id="CAE8581907.1"/>
    </source>
</evidence>
<dbReference type="Proteomes" id="UP000654075">
    <property type="component" value="Unassembled WGS sequence"/>
</dbReference>
<accession>A0A813D0V7</accession>
<keyword evidence="2" id="KW-1185">Reference proteome</keyword>
<comment type="caution">
    <text evidence="1">The sequence shown here is derived from an EMBL/GenBank/DDBJ whole genome shotgun (WGS) entry which is preliminary data.</text>
</comment>
<sequence>MQGLKDLKDSGAEHLKVSDLIAETELGRVVLELACTDLQRQTCKQVIDQIVQGALQPEFRPMQVYESGSFKRGTALCYDFDVDLVLTLCDFDYRQIEKYIHRSKAALVKKFGDGVEFTRAPTGRCLKFEVRGCFRFDLLFTGHPARNWHGNPEEFYTPAGSHEVDKLLIAAKGTHPVFHPLVLVAKHWKNQHQGERRLKSYYVELLCLRTISEQRGPGLTLKAAFKAFLTEFTTGRLVVQNPNRYSPGPLSPSKHSMEEFVVYAEKTLRSLYGSKFNNNNSNHNRIQSPESKMWQTGSFKTHDEAIFDFPRKSSQVDDDDEDNLPGLLLAIGVFIFLLCQK</sequence>
<dbReference type="EMBL" id="CAJNNV010000232">
    <property type="protein sequence ID" value="CAE8581907.1"/>
    <property type="molecule type" value="Genomic_DNA"/>
</dbReference>
<reference evidence="1" key="1">
    <citation type="submission" date="2021-02" db="EMBL/GenBank/DDBJ databases">
        <authorList>
            <person name="Dougan E. K."/>
            <person name="Rhodes N."/>
            <person name="Thang M."/>
            <person name="Chan C."/>
        </authorList>
    </citation>
    <scope>NUCLEOTIDE SEQUENCE</scope>
</reference>
<dbReference type="SUPFAM" id="SSF81301">
    <property type="entry name" value="Nucleotidyltransferase"/>
    <property type="match status" value="1"/>
</dbReference>
<name>A0A813D0V7_POLGL</name>
<dbReference type="AlphaFoldDB" id="A0A813D0V7"/>
<organism evidence="1 2">
    <name type="scientific">Polarella glacialis</name>
    <name type="common">Dinoflagellate</name>
    <dbReference type="NCBI Taxonomy" id="89957"/>
    <lineage>
        <taxon>Eukaryota</taxon>
        <taxon>Sar</taxon>
        <taxon>Alveolata</taxon>
        <taxon>Dinophyceae</taxon>
        <taxon>Suessiales</taxon>
        <taxon>Suessiaceae</taxon>
        <taxon>Polarella</taxon>
    </lineage>
</organism>
<proteinExistence type="predicted"/>
<protein>
    <submittedName>
        <fullName evidence="1">Uncharacterized protein</fullName>
    </submittedName>
</protein>
<evidence type="ECO:0000313" key="2">
    <source>
        <dbReference type="Proteomes" id="UP000654075"/>
    </source>
</evidence>
<dbReference type="InterPro" id="IPR043519">
    <property type="entry name" value="NT_sf"/>
</dbReference>
<gene>
    <name evidence="1" type="ORF">PGLA1383_LOCUS916</name>
</gene>